<name>A0A8K0IRT8_COCNU</name>
<sequence length="223" mass="24993">MPLSKSNADEKILSYGDVVLRRSDLDILRGPYDINDRLIEFFFAYLSPPDPVLLFSPSVSFWLSNCPDPVSLSEAAGPLKLHLRDLVLFTINNNSDVTAAEGGTHWSLLVYYRGTNKFVHHDSSRGMNRWHAESLFEAVKGFIGDGGEARYVEGFAPQQSHGYDCGLYVMAIARVVCDWFREAEVKDEGESWFSALKEEVDAAVVAELRGELLRLILGLMETK</sequence>
<proteinExistence type="inferred from homology"/>
<accession>A0A8K0IRT8</accession>
<dbReference type="GO" id="GO:0019784">
    <property type="term" value="F:deNEDDylase activity"/>
    <property type="evidence" value="ECO:0007669"/>
    <property type="project" value="InterPro"/>
</dbReference>
<protein>
    <submittedName>
        <fullName evidence="6">NEDD8-specific protease 1</fullName>
    </submittedName>
</protein>
<dbReference type="InterPro" id="IPR044613">
    <property type="entry name" value="Nep1/2-like"/>
</dbReference>
<dbReference type="InterPro" id="IPR003653">
    <property type="entry name" value="Peptidase_C48_C"/>
</dbReference>
<evidence type="ECO:0000313" key="7">
    <source>
        <dbReference type="Proteomes" id="UP000797356"/>
    </source>
</evidence>
<evidence type="ECO:0000259" key="5">
    <source>
        <dbReference type="PROSITE" id="PS50600"/>
    </source>
</evidence>
<feature type="domain" description="Ubiquitin-like protease family profile" evidence="5">
    <location>
        <begin position="1"/>
        <end position="176"/>
    </location>
</feature>
<comment type="caution">
    <text evidence="6">The sequence shown here is derived from an EMBL/GenBank/DDBJ whole genome shotgun (WGS) entry which is preliminary data.</text>
</comment>
<dbReference type="EMBL" id="CM017883">
    <property type="protein sequence ID" value="KAG1365710.1"/>
    <property type="molecule type" value="Genomic_DNA"/>
</dbReference>
<dbReference type="SUPFAM" id="SSF54001">
    <property type="entry name" value="Cysteine proteinases"/>
    <property type="match status" value="1"/>
</dbReference>
<dbReference type="PANTHER" id="PTHR46468">
    <property type="entry name" value="SENTRIN-SPECIFIC PROTEASE 8"/>
    <property type="match status" value="1"/>
</dbReference>
<dbReference type="Gene3D" id="3.40.395.10">
    <property type="entry name" value="Adenoviral Proteinase, Chain A"/>
    <property type="match status" value="1"/>
</dbReference>
<evidence type="ECO:0000256" key="3">
    <source>
        <dbReference type="ARBA" id="ARBA00022801"/>
    </source>
</evidence>
<organism evidence="6 7">
    <name type="scientific">Cocos nucifera</name>
    <name type="common">Coconut palm</name>
    <dbReference type="NCBI Taxonomy" id="13894"/>
    <lineage>
        <taxon>Eukaryota</taxon>
        <taxon>Viridiplantae</taxon>
        <taxon>Streptophyta</taxon>
        <taxon>Embryophyta</taxon>
        <taxon>Tracheophyta</taxon>
        <taxon>Spermatophyta</taxon>
        <taxon>Magnoliopsida</taxon>
        <taxon>Liliopsida</taxon>
        <taxon>Arecaceae</taxon>
        <taxon>Arecoideae</taxon>
        <taxon>Cocoseae</taxon>
        <taxon>Attaleinae</taxon>
        <taxon>Cocos</taxon>
    </lineage>
</organism>
<keyword evidence="7" id="KW-1185">Reference proteome</keyword>
<keyword evidence="4" id="KW-0788">Thiol protease</keyword>
<keyword evidence="3" id="KW-0378">Hydrolase</keyword>
<reference evidence="6" key="1">
    <citation type="journal article" date="2017" name="Gigascience">
        <title>The genome draft of coconut (Cocos nucifera).</title>
        <authorList>
            <person name="Xiao Y."/>
            <person name="Xu P."/>
            <person name="Fan H."/>
            <person name="Baudouin L."/>
            <person name="Xia W."/>
            <person name="Bocs S."/>
            <person name="Xu J."/>
            <person name="Li Q."/>
            <person name="Guo A."/>
            <person name="Zhou L."/>
            <person name="Li J."/>
            <person name="Wu Y."/>
            <person name="Ma Z."/>
            <person name="Armero A."/>
            <person name="Issali A.E."/>
            <person name="Liu N."/>
            <person name="Peng M."/>
            <person name="Yang Y."/>
        </authorList>
    </citation>
    <scope>NUCLEOTIDE SEQUENCE</scope>
    <source>
        <tissue evidence="6">Spear leaf of Hainan Tall coconut</tissue>
    </source>
</reference>
<dbReference type="GO" id="GO:0008234">
    <property type="term" value="F:cysteine-type peptidase activity"/>
    <property type="evidence" value="ECO:0007669"/>
    <property type="project" value="UniProtKB-KW"/>
</dbReference>
<dbReference type="GO" id="GO:0006508">
    <property type="term" value="P:proteolysis"/>
    <property type="evidence" value="ECO:0007669"/>
    <property type="project" value="UniProtKB-KW"/>
</dbReference>
<evidence type="ECO:0000256" key="1">
    <source>
        <dbReference type="ARBA" id="ARBA00005234"/>
    </source>
</evidence>
<dbReference type="Proteomes" id="UP000797356">
    <property type="component" value="Chromosome 12"/>
</dbReference>
<evidence type="ECO:0000313" key="6">
    <source>
        <dbReference type="EMBL" id="KAG1365710.1"/>
    </source>
</evidence>
<keyword evidence="2 6" id="KW-0645">Protease</keyword>
<dbReference type="PANTHER" id="PTHR46468:SF1">
    <property type="entry name" value="SENTRIN-SPECIFIC PROTEASE 8"/>
    <property type="match status" value="1"/>
</dbReference>
<dbReference type="Pfam" id="PF02902">
    <property type="entry name" value="Peptidase_C48"/>
    <property type="match status" value="1"/>
</dbReference>
<gene>
    <name evidence="6" type="ORF">COCNU_12G007100</name>
</gene>
<evidence type="ECO:0000256" key="2">
    <source>
        <dbReference type="ARBA" id="ARBA00022670"/>
    </source>
</evidence>
<comment type="similarity">
    <text evidence="1">Belongs to the peptidase C48 family.</text>
</comment>
<dbReference type="InterPro" id="IPR038765">
    <property type="entry name" value="Papain-like_cys_pep_sf"/>
</dbReference>
<dbReference type="AlphaFoldDB" id="A0A8K0IRT8"/>
<evidence type="ECO:0000256" key="4">
    <source>
        <dbReference type="ARBA" id="ARBA00022807"/>
    </source>
</evidence>
<dbReference type="OrthoDB" id="5065855at2759"/>
<dbReference type="PROSITE" id="PS50600">
    <property type="entry name" value="ULP_PROTEASE"/>
    <property type="match status" value="1"/>
</dbReference>
<reference evidence="6" key="2">
    <citation type="submission" date="2019-07" db="EMBL/GenBank/DDBJ databases">
        <authorList>
            <person name="Yang Y."/>
            <person name="Bocs S."/>
            <person name="Baudouin L."/>
        </authorList>
    </citation>
    <scope>NUCLEOTIDE SEQUENCE</scope>
    <source>
        <tissue evidence="6">Spear leaf of Hainan Tall coconut</tissue>
    </source>
</reference>
<dbReference type="GO" id="GO:0000338">
    <property type="term" value="P:protein deneddylation"/>
    <property type="evidence" value="ECO:0007669"/>
    <property type="project" value="TreeGrafter"/>
</dbReference>